<dbReference type="Proteomes" id="UP000006790">
    <property type="component" value="Chromosome 4"/>
</dbReference>
<feature type="compositionally biased region" description="Low complexity" evidence="1">
    <location>
        <begin position="218"/>
        <end position="230"/>
    </location>
</feature>
<feature type="compositionally biased region" description="Polar residues" evidence="1">
    <location>
        <begin position="231"/>
        <end position="248"/>
    </location>
</feature>
<feature type="compositionally biased region" description="Basic residues" evidence="1">
    <location>
        <begin position="1"/>
        <end position="10"/>
    </location>
</feature>
<accession>G8JU68</accession>
<dbReference type="InParanoid" id="G8JU68"/>
<proteinExistence type="predicted"/>
<protein>
    <submittedName>
        <fullName evidence="2">Uncharacterized protein</fullName>
    </submittedName>
</protein>
<evidence type="ECO:0000313" key="2">
    <source>
        <dbReference type="EMBL" id="AET39571.1"/>
    </source>
</evidence>
<feature type="compositionally biased region" description="Polar residues" evidence="1">
    <location>
        <begin position="128"/>
        <end position="140"/>
    </location>
</feature>
<dbReference type="OrthoDB" id="4066363at2759"/>
<feature type="compositionally biased region" description="Polar residues" evidence="1">
    <location>
        <begin position="159"/>
        <end position="175"/>
    </location>
</feature>
<feature type="region of interest" description="Disordered" evidence="1">
    <location>
        <begin position="1"/>
        <end position="62"/>
    </location>
</feature>
<feature type="region of interest" description="Disordered" evidence="1">
    <location>
        <begin position="122"/>
        <end position="177"/>
    </location>
</feature>
<dbReference type="KEGG" id="erc:Ecym_4535"/>
<keyword evidence="3" id="KW-1185">Reference proteome</keyword>
<feature type="region of interest" description="Disordered" evidence="1">
    <location>
        <begin position="212"/>
        <end position="248"/>
    </location>
</feature>
<sequence length="248" mass="27296">MIPFKKRKHKQVDPNDTALRPLKQKSTNVRGRRTKEKGKGTTDTQSDTAATHSKGNSDARSKWKSQVDGDVVFYNENVSIRLVEEQSLAAPSIADDVSGVFTSLRRQNQDAVELSQRSIQLEDFDQPPASTSTPLVSPQKQDLADPDALSARLAHSKQSDSTTGYKQRYPQQPQAPISPIYCKNPHIDYNNPYELAACLQLPRLASPGYLSLGGKSNHSSPSHSHTYQSSGAQATYQGSSISRSYHKA</sequence>
<dbReference type="HOGENOM" id="CLU_1120185_0_0_1"/>
<reference evidence="3" key="1">
    <citation type="journal article" date="2012" name="G3 (Bethesda)">
        <title>Pichia sorbitophila, an interspecies yeast hybrid reveals early steps of genome resolution following polyploidization.</title>
        <authorList>
            <person name="Leh Louis V."/>
            <person name="Despons L."/>
            <person name="Friedrich A."/>
            <person name="Martin T."/>
            <person name="Durrens P."/>
            <person name="Casaregola S."/>
            <person name="Neuveglise C."/>
            <person name="Fairhead C."/>
            <person name="Marck C."/>
            <person name="Cruz J.A."/>
            <person name="Straub M.L."/>
            <person name="Kugler V."/>
            <person name="Sacerdot C."/>
            <person name="Uzunov Z."/>
            <person name="Thierry A."/>
            <person name="Weiss S."/>
            <person name="Bleykasten C."/>
            <person name="De Montigny J."/>
            <person name="Jacques N."/>
            <person name="Jung P."/>
            <person name="Lemaire M."/>
            <person name="Mallet S."/>
            <person name="Morel G."/>
            <person name="Richard G.F."/>
            <person name="Sarkar A."/>
            <person name="Savel G."/>
            <person name="Schacherer J."/>
            <person name="Seret M.L."/>
            <person name="Talla E."/>
            <person name="Samson G."/>
            <person name="Jubin C."/>
            <person name="Poulain J."/>
            <person name="Vacherie B."/>
            <person name="Barbe V."/>
            <person name="Pelletier E."/>
            <person name="Sherman D.J."/>
            <person name="Westhof E."/>
            <person name="Weissenbach J."/>
            <person name="Baret P.V."/>
            <person name="Wincker P."/>
            <person name="Gaillardin C."/>
            <person name="Dujon B."/>
            <person name="Souciet J.L."/>
        </authorList>
    </citation>
    <scope>NUCLEOTIDE SEQUENCE [LARGE SCALE GENOMIC DNA]</scope>
    <source>
        <strain evidence="3">CBS 270.75 / DBVPG 7215 / KCTC 17166 / NRRL Y-17582</strain>
    </source>
</reference>
<dbReference type="AlphaFoldDB" id="G8JU68"/>
<organism evidence="2 3">
    <name type="scientific">Eremothecium cymbalariae (strain CBS 270.75 / DBVPG 7215 / KCTC 17166 / NRRL Y-17582)</name>
    <name type="common">Yeast</name>
    <dbReference type="NCBI Taxonomy" id="931890"/>
    <lineage>
        <taxon>Eukaryota</taxon>
        <taxon>Fungi</taxon>
        <taxon>Dikarya</taxon>
        <taxon>Ascomycota</taxon>
        <taxon>Saccharomycotina</taxon>
        <taxon>Saccharomycetes</taxon>
        <taxon>Saccharomycetales</taxon>
        <taxon>Saccharomycetaceae</taxon>
        <taxon>Eremothecium</taxon>
    </lineage>
</organism>
<dbReference type="RefSeq" id="XP_003646388.1">
    <property type="nucleotide sequence ID" value="XM_003646340.1"/>
</dbReference>
<gene>
    <name evidence="2" type="ordered locus">Ecym_4535</name>
</gene>
<evidence type="ECO:0000256" key="1">
    <source>
        <dbReference type="SAM" id="MobiDB-lite"/>
    </source>
</evidence>
<dbReference type="GeneID" id="11470136"/>
<name>G8JU68_ERECY</name>
<evidence type="ECO:0000313" key="3">
    <source>
        <dbReference type="Proteomes" id="UP000006790"/>
    </source>
</evidence>
<dbReference type="EMBL" id="CP002500">
    <property type="protein sequence ID" value="AET39571.1"/>
    <property type="molecule type" value="Genomic_DNA"/>
</dbReference>
<feature type="compositionally biased region" description="Polar residues" evidence="1">
    <location>
        <begin position="41"/>
        <end position="54"/>
    </location>
</feature>
<dbReference type="eggNOG" id="ENOG502SBZV">
    <property type="taxonomic scope" value="Eukaryota"/>
</dbReference>